<accession>A0A9W6Y2M2</accession>
<keyword evidence="4" id="KW-1185">Reference proteome</keyword>
<sequence length="204" mass="21504">MAGVRSTSIPSTHCSSHRIVVIICWIALARSIRSAAGLTDAAAPVAPTTCEPCVAAVSSAASSVTAAGTALAALGRGRDRVNMPPVAVGVVLLVSIFVIVFGRAIVVVASVITDKPLPRGLFYFVRSVRPNFTTSRLPLPALARLAAKCPGESTVHAVAGLQIQATSTLVQHALMDTFRWATCSVVTIHSRKHYYWQKATDICQ</sequence>
<keyword evidence="1" id="KW-1133">Transmembrane helix</keyword>
<dbReference type="AlphaFoldDB" id="A0A9W6Y2M2"/>
<feature type="signal peptide" evidence="2">
    <location>
        <begin position="1"/>
        <end position="31"/>
    </location>
</feature>
<keyword evidence="2" id="KW-0732">Signal</keyword>
<dbReference type="EMBL" id="BSXT01002836">
    <property type="protein sequence ID" value="GMF51201.1"/>
    <property type="molecule type" value="Genomic_DNA"/>
</dbReference>
<keyword evidence="1" id="KW-0472">Membrane</keyword>
<evidence type="ECO:0000313" key="4">
    <source>
        <dbReference type="Proteomes" id="UP001165121"/>
    </source>
</evidence>
<evidence type="ECO:0000256" key="2">
    <source>
        <dbReference type="SAM" id="SignalP"/>
    </source>
</evidence>
<keyword evidence="1" id="KW-0812">Transmembrane</keyword>
<feature type="transmembrane region" description="Helical" evidence="1">
    <location>
        <begin position="86"/>
        <end position="112"/>
    </location>
</feature>
<comment type="caution">
    <text evidence="3">The sequence shown here is derived from an EMBL/GenBank/DDBJ whole genome shotgun (WGS) entry which is preliminary data.</text>
</comment>
<evidence type="ECO:0000313" key="3">
    <source>
        <dbReference type="EMBL" id="GMF51201.1"/>
    </source>
</evidence>
<feature type="chain" id="PRO_5041000659" evidence="2">
    <location>
        <begin position="32"/>
        <end position="204"/>
    </location>
</feature>
<evidence type="ECO:0000256" key="1">
    <source>
        <dbReference type="SAM" id="Phobius"/>
    </source>
</evidence>
<proteinExistence type="predicted"/>
<organism evidence="3 4">
    <name type="scientific">Phytophthora fragariaefolia</name>
    <dbReference type="NCBI Taxonomy" id="1490495"/>
    <lineage>
        <taxon>Eukaryota</taxon>
        <taxon>Sar</taxon>
        <taxon>Stramenopiles</taxon>
        <taxon>Oomycota</taxon>
        <taxon>Peronosporomycetes</taxon>
        <taxon>Peronosporales</taxon>
        <taxon>Peronosporaceae</taxon>
        <taxon>Phytophthora</taxon>
    </lineage>
</organism>
<reference evidence="3" key="1">
    <citation type="submission" date="2023-04" db="EMBL/GenBank/DDBJ databases">
        <title>Phytophthora fragariaefolia NBRC 109709.</title>
        <authorList>
            <person name="Ichikawa N."/>
            <person name="Sato H."/>
            <person name="Tonouchi N."/>
        </authorList>
    </citation>
    <scope>NUCLEOTIDE SEQUENCE</scope>
    <source>
        <strain evidence="3">NBRC 109709</strain>
    </source>
</reference>
<gene>
    <name evidence="3" type="ORF">Pfra01_002063300</name>
</gene>
<protein>
    <submittedName>
        <fullName evidence="3">Unnamed protein product</fullName>
    </submittedName>
</protein>
<name>A0A9W6Y2M2_9STRA</name>
<dbReference type="Proteomes" id="UP001165121">
    <property type="component" value="Unassembled WGS sequence"/>
</dbReference>